<proteinExistence type="predicted"/>
<keyword evidence="2" id="KW-1185">Reference proteome</keyword>
<sequence length="74" mass="8196">MLKAFDDYLKSSIPYPDHSFSTCTAGIEAAPSATTLPPLHFASSTYPDRLVEERLHARESHALKPVCVSERTHP</sequence>
<dbReference type="Proteomes" id="UP000887013">
    <property type="component" value="Unassembled WGS sequence"/>
</dbReference>
<dbReference type="AlphaFoldDB" id="A0A8X6ULU7"/>
<name>A0A8X6ULU7_NEPPI</name>
<reference evidence="1" key="1">
    <citation type="submission" date="2020-08" db="EMBL/GenBank/DDBJ databases">
        <title>Multicomponent nature underlies the extraordinary mechanical properties of spider dragline silk.</title>
        <authorList>
            <person name="Kono N."/>
            <person name="Nakamura H."/>
            <person name="Mori M."/>
            <person name="Yoshida Y."/>
            <person name="Ohtoshi R."/>
            <person name="Malay A.D."/>
            <person name="Moran D.A.P."/>
            <person name="Tomita M."/>
            <person name="Numata K."/>
            <person name="Arakawa K."/>
        </authorList>
    </citation>
    <scope>NUCLEOTIDE SEQUENCE</scope>
</reference>
<gene>
    <name evidence="1" type="ORF">NPIL_460071</name>
</gene>
<accession>A0A8X6ULU7</accession>
<organism evidence="1 2">
    <name type="scientific">Nephila pilipes</name>
    <name type="common">Giant wood spider</name>
    <name type="synonym">Nephila maculata</name>
    <dbReference type="NCBI Taxonomy" id="299642"/>
    <lineage>
        <taxon>Eukaryota</taxon>
        <taxon>Metazoa</taxon>
        <taxon>Ecdysozoa</taxon>
        <taxon>Arthropoda</taxon>
        <taxon>Chelicerata</taxon>
        <taxon>Arachnida</taxon>
        <taxon>Araneae</taxon>
        <taxon>Araneomorphae</taxon>
        <taxon>Entelegynae</taxon>
        <taxon>Araneoidea</taxon>
        <taxon>Nephilidae</taxon>
        <taxon>Nephila</taxon>
    </lineage>
</organism>
<evidence type="ECO:0000313" key="1">
    <source>
        <dbReference type="EMBL" id="GFU23185.1"/>
    </source>
</evidence>
<dbReference type="EMBL" id="BMAW01031896">
    <property type="protein sequence ID" value="GFU23185.1"/>
    <property type="molecule type" value="Genomic_DNA"/>
</dbReference>
<evidence type="ECO:0000313" key="2">
    <source>
        <dbReference type="Proteomes" id="UP000887013"/>
    </source>
</evidence>
<protein>
    <submittedName>
        <fullName evidence="1">Uncharacterized protein</fullName>
    </submittedName>
</protein>
<comment type="caution">
    <text evidence="1">The sequence shown here is derived from an EMBL/GenBank/DDBJ whole genome shotgun (WGS) entry which is preliminary data.</text>
</comment>